<proteinExistence type="predicted"/>
<evidence type="ECO:0000256" key="1">
    <source>
        <dbReference type="ARBA" id="ARBA00022723"/>
    </source>
</evidence>
<evidence type="ECO:0000256" key="2">
    <source>
        <dbReference type="ARBA" id="ARBA00022771"/>
    </source>
</evidence>
<accession>A0ABR3ZVS4</accession>
<evidence type="ECO:0000259" key="6">
    <source>
        <dbReference type="PROSITE" id="PS50089"/>
    </source>
</evidence>
<dbReference type="Proteomes" id="UP001590950">
    <property type="component" value="Unassembled WGS sequence"/>
</dbReference>
<keyword evidence="3" id="KW-0862">Zinc</keyword>
<evidence type="ECO:0000256" key="4">
    <source>
        <dbReference type="PROSITE-ProRule" id="PRU00175"/>
    </source>
</evidence>
<evidence type="ECO:0000313" key="7">
    <source>
        <dbReference type="EMBL" id="KAL2036741.1"/>
    </source>
</evidence>
<comment type="caution">
    <text evidence="7">The sequence shown here is derived from an EMBL/GenBank/DDBJ whole genome shotgun (WGS) entry which is preliminary data.</text>
</comment>
<gene>
    <name evidence="7" type="ORF">N7G274_010536</name>
</gene>
<dbReference type="Gene3D" id="3.30.40.10">
    <property type="entry name" value="Zinc/RING finger domain, C3HC4 (zinc finger)"/>
    <property type="match status" value="1"/>
</dbReference>
<dbReference type="InterPro" id="IPR013083">
    <property type="entry name" value="Znf_RING/FYVE/PHD"/>
</dbReference>
<name>A0ABR3ZVS4_9LECA</name>
<feature type="domain" description="RING-type" evidence="6">
    <location>
        <begin position="29"/>
        <end position="79"/>
    </location>
</feature>
<dbReference type="InterPro" id="IPR001841">
    <property type="entry name" value="Znf_RING"/>
</dbReference>
<dbReference type="InterPro" id="IPR050731">
    <property type="entry name" value="HRD1_E3_ubiq-ligases"/>
</dbReference>
<dbReference type="PANTHER" id="PTHR22763">
    <property type="entry name" value="RING ZINC FINGER PROTEIN"/>
    <property type="match status" value="1"/>
</dbReference>
<evidence type="ECO:0000313" key="8">
    <source>
        <dbReference type="Proteomes" id="UP001590950"/>
    </source>
</evidence>
<organism evidence="7 8">
    <name type="scientific">Stereocaulon virgatum</name>
    <dbReference type="NCBI Taxonomy" id="373712"/>
    <lineage>
        <taxon>Eukaryota</taxon>
        <taxon>Fungi</taxon>
        <taxon>Dikarya</taxon>
        <taxon>Ascomycota</taxon>
        <taxon>Pezizomycotina</taxon>
        <taxon>Lecanoromycetes</taxon>
        <taxon>OSLEUM clade</taxon>
        <taxon>Lecanoromycetidae</taxon>
        <taxon>Lecanorales</taxon>
        <taxon>Lecanorineae</taxon>
        <taxon>Stereocaulaceae</taxon>
        <taxon>Stereocaulon</taxon>
    </lineage>
</organism>
<evidence type="ECO:0000256" key="3">
    <source>
        <dbReference type="ARBA" id="ARBA00022833"/>
    </source>
</evidence>
<keyword evidence="1" id="KW-0479">Metal-binding</keyword>
<reference evidence="7 8" key="1">
    <citation type="submission" date="2024-09" db="EMBL/GenBank/DDBJ databases">
        <title>Rethinking Asexuality: The Enigmatic Case of Functional Sexual Genes in Lepraria (Stereocaulaceae).</title>
        <authorList>
            <person name="Doellman M."/>
            <person name="Sun Y."/>
            <person name="Barcenas-Pena A."/>
            <person name="Lumbsch H.T."/>
            <person name="Grewe F."/>
        </authorList>
    </citation>
    <scope>NUCLEOTIDE SEQUENCE [LARGE SCALE GENOMIC DNA]</scope>
    <source>
        <strain evidence="7 8">Mercado 3170</strain>
    </source>
</reference>
<feature type="region of interest" description="Disordered" evidence="5">
    <location>
        <begin position="151"/>
        <end position="221"/>
    </location>
</feature>
<dbReference type="PANTHER" id="PTHR22763:SF162">
    <property type="entry name" value="TRANSMEMBRANE E3 UBIQUITIN-PROTEIN LIGASE 1"/>
    <property type="match status" value="1"/>
</dbReference>
<dbReference type="Pfam" id="PF13639">
    <property type="entry name" value="zf-RING_2"/>
    <property type="match status" value="1"/>
</dbReference>
<evidence type="ECO:0000256" key="5">
    <source>
        <dbReference type="SAM" id="MobiDB-lite"/>
    </source>
</evidence>
<protein>
    <recommendedName>
        <fullName evidence="6">RING-type domain-containing protein</fullName>
    </recommendedName>
</protein>
<dbReference type="SUPFAM" id="SSF57850">
    <property type="entry name" value="RING/U-box"/>
    <property type="match status" value="1"/>
</dbReference>
<dbReference type="PROSITE" id="PS50089">
    <property type="entry name" value="ZF_RING_2"/>
    <property type="match status" value="1"/>
</dbReference>
<keyword evidence="2 4" id="KW-0863">Zinc-finger</keyword>
<keyword evidence="8" id="KW-1185">Reference proteome</keyword>
<dbReference type="EMBL" id="JBEFKJ010000052">
    <property type="protein sequence ID" value="KAL2036741.1"/>
    <property type="molecule type" value="Genomic_DNA"/>
</dbReference>
<sequence length="221" mass="25069">MSRAEEVAEWLDKIPVIPVHDMAKEDRICCICHNEYAKHNPEGVMECPVRLPGACCGHVFGKECLKKWLIKKDTCPMCRHVQLHHRKDGIPLSRPLADTDLESFDQNPMIEESDATRLETYNETLIGERPPQNWGQHVLTRHFVAPVEQPSSFTNAPYEHHQSTEPMIEQGSAHRPGISAENHETQGPESDQGDMTEEPPRQRRGALLPRPDTSDSETPQD</sequence>